<protein>
    <submittedName>
        <fullName evidence="1">Uncharacterized protein</fullName>
    </submittedName>
</protein>
<dbReference type="Proteomes" id="UP000593570">
    <property type="component" value="Unassembled WGS sequence"/>
</dbReference>
<sequence>MHGLIAPFQLVRRPSGDPRHDELWRVGGSELLRDSDESDIELYYICTACAWANQYQSRQPHCIDHLLVVPDHHHRLT</sequence>
<dbReference type="AlphaFoldDB" id="A0A8H6GV14"/>
<dbReference type="EMBL" id="JACDXP010000005">
    <property type="protein sequence ID" value="KAF6523860.1"/>
    <property type="molecule type" value="Genomic_DNA"/>
</dbReference>
<name>A0A8H6GV14_FUSOX</name>
<evidence type="ECO:0000313" key="1">
    <source>
        <dbReference type="EMBL" id="KAF6523860.1"/>
    </source>
</evidence>
<evidence type="ECO:0000313" key="2">
    <source>
        <dbReference type="Proteomes" id="UP000593570"/>
    </source>
</evidence>
<accession>A0A8H6GV14</accession>
<proteinExistence type="predicted"/>
<organism evidence="1 2">
    <name type="scientific">Fusarium oxysporum f. sp. conglutinans</name>
    <dbReference type="NCBI Taxonomy" id="100902"/>
    <lineage>
        <taxon>Eukaryota</taxon>
        <taxon>Fungi</taxon>
        <taxon>Dikarya</taxon>
        <taxon>Ascomycota</taxon>
        <taxon>Pezizomycotina</taxon>
        <taxon>Sordariomycetes</taxon>
        <taxon>Hypocreomycetidae</taxon>
        <taxon>Hypocreales</taxon>
        <taxon>Nectriaceae</taxon>
        <taxon>Fusarium</taxon>
        <taxon>Fusarium oxysporum species complex</taxon>
    </lineage>
</organism>
<comment type="caution">
    <text evidence="1">The sequence shown here is derived from an EMBL/GenBank/DDBJ whole genome shotgun (WGS) entry which is preliminary data.</text>
</comment>
<gene>
    <name evidence="1" type="ORF">HZS61_012359</name>
</gene>
<reference evidence="1 2" key="1">
    <citation type="journal article" date="2020" name="bioRxiv">
        <title>A chromosome-scale genome assembly for the Fusarium oxysporum strain Fo5176 to establish a model Arabidopsis-fungal pathosystem.</title>
        <authorList>
            <person name="Fokkens L."/>
            <person name="Guo L."/>
            <person name="Dora S."/>
            <person name="Wang B."/>
            <person name="Ye K."/>
            <person name="Sanchez-Rodriguez C."/>
            <person name="Croll D."/>
        </authorList>
    </citation>
    <scope>NUCLEOTIDE SEQUENCE [LARGE SCALE GENOMIC DNA]</scope>
    <source>
        <strain evidence="1 2">Fo5176</strain>
    </source>
</reference>